<dbReference type="Proteomes" id="UP000552700">
    <property type="component" value="Unassembled WGS sequence"/>
</dbReference>
<keyword evidence="3" id="KW-1185">Reference proteome</keyword>
<dbReference type="SUPFAM" id="SSF53474">
    <property type="entry name" value="alpha/beta-Hydrolases"/>
    <property type="match status" value="1"/>
</dbReference>
<organism evidence="2 3">
    <name type="scientific">Sphingobium subterraneum</name>
    <dbReference type="NCBI Taxonomy" id="627688"/>
    <lineage>
        <taxon>Bacteria</taxon>
        <taxon>Pseudomonadati</taxon>
        <taxon>Pseudomonadota</taxon>
        <taxon>Alphaproteobacteria</taxon>
        <taxon>Sphingomonadales</taxon>
        <taxon>Sphingomonadaceae</taxon>
        <taxon>Sphingobium</taxon>
    </lineage>
</organism>
<dbReference type="InterPro" id="IPR000073">
    <property type="entry name" value="AB_hydrolase_1"/>
</dbReference>
<dbReference type="GO" id="GO:0047372">
    <property type="term" value="F:monoacylglycerol lipase activity"/>
    <property type="evidence" value="ECO:0007669"/>
    <property type="project" value="TreeGrafter"/>
</dbReference>
<reference evidence="2 3" key="1">
    <citation type="submission" date="2020-08" db="EMBL/GenBank/DDBJ databases">
        <title>Genomic Encyclopedia of Type Strains, Phase IV (KMG-IV): sequencing the most valuable type-strain genomes for metagenomic binning, comparative biology and taxonomic classification.</title>
        <authorList>
            <person name="Goeker M."/>
        </authorList>
    </citation>
    <scope>NUCLEOTIDE SEQUENCE [LARGE SCALE GENOMIC DNA]</scope>
    <source>
        <strain evidence="2 3">DSM 102255</strain>
    </source>
</reference>
<dbReference type="InterPro" id="IPR050266">
    <property type="entry name" value="AB_hydrolase_sf"/>
</dbReference>
<dbReference type="Pfam" id="PF00561">
    <property type="entry name" value="Abhydrolase_1"/>
    <property type="match status" value="1"/>
</dbReference>
<dbReference type="PANTHER" id="PTHR43798:SF33">
    <property type="entry name" value="HYDROLASE, PUTATIVE (AFU_ORTHOLOGUE AFUA_2G14860)-RELATED"/>
    <property type="match status" value="1"/>
</dbReference>
<feature type="domain" description="AB hydrolase-1" evidence="1">
    <location>
        <begin position="29"/>
        <end position="120"/>
    </location>
</feature>
<name>A0A841J4L0_9SPHN</name>
<gene>
    <name evidence="2" type="ORF">FHS92_000888</name>
</gene>
<comment type="caution">
    <text evidence="2">The sequence shown here is derived from an EMBL/GenBank/DDBJ whole genome shotgun (WGS) entry which is preliminary data.</text>
</comment>
<dbReference type="GO" id="GO:0016020">
    <property type="term" value="C:membrane"/>
    <property type="evidence" value="ECO:0007669"/>
    <property type="project" value="TreeGrafter"/>
</dbReference>
<dbReference type="RefSeq" id="WP_246351758.1">
    <property type="nucleotide sequence ID" value="NZ_JACIJP010000001.1"/>
</dbReference>
<dbReference type="EMBL" id="JACIJP010000001">
    <property type="protein sequence ID" value="MBB6123181.1"/>
    <property type="molecule type" value="Genomic_DNA"/>
</dbReference>
<dbReference type="GO" id="GO:0046464">
    <property type="term" value="P:acylglycerol catabolic process"/>
    <property type="evidence" value="ECO:0007669"/>
    <property type="project" value="TreeGrafter"/>
</dbReference>
<evidence type="ECO:0000259" key="1">
    <source>
        <dbReference type="Pfam" id="PF00561"/>
    </source>
</evidence>
<evidence type="ECO:0000313" key="2">
    <source>
        <dbReference type="EMBL" id="MBB6123181.1"/>
    </source>
</evidence>
<dbReference type="Gene3D" id="3.40.50.1820">
    <property type="entry name" value="alpha/beta hydrolase"/>
    <property type="match status" value="1"/>
</dbReference>
<dbReference type="AlphaFoldDB" id="A0A841J4L0"/>
<evidence type="ECO:0000313" key="3">
    <source>
        <dbReference type="Proteomes" id="UP000552700"/>
    </source>
</evidence>
<accession>A0A841J4L0</accession>
<dbReference type="PANTHER" id="PTHR43798">
    <property type="entry name" value="MONOACYLGLYCEROL LIPASE"/>
    <property type="match status" value="1"/>
</dbReference>
<protein>
    <submittedName>
        <fullName evidence="2">Pimeloyl-ACP methyl ester carboxylesterase</fullName>
    </submittedName>
</protein>
<sequence>MTDTRITMVPGFDGAALAVHEVGDADARPVLLLHGLFSSAEVNWIKYGHAATLAHAGFRVIMPDLRAHGLSAAPHDPAAYPPQVLIRDARAVIAALELDDFDLGGFSLGARTTAALLAEGVRPRRAILAGMGLEGLAGWARRRQFFLDAIAKRDTVKRDDPHFMAVMFMKTMKIDPVAAQLLLESPGDVDLDALRQVDLPIQVVCGTEDEDNGSAPALARALHNAVYAPIPGTHMSCITRPELGRVMSEFLQGD</sequence>
<dbReference type="InterPro" id="IPR029058">
    <property type="entry name" value="AB_hydrolase_fold"/>
</dbReference>
<proteinExistence type="predicted"/>